<keyword evidence="11" id="KW-1185">Reference proteome</keyword>
<reference evidence="10" key="3">
    <citation type="submission" date="2025-09" db="UniProtKB">
        <authorList>
            <consortium name="Ensembl"/>
        </authorList>
    </citation>
    <scope>IDENTIFICATION</scope>
</reference>
<dbReference type="GO" id="GO:0048019">
    <property type="term" value="F:receptor antagonist activity"/>
    <property type="evidence" value="ECO:0007669"/>
    <property type="project" value="TreeGrafter"/>
</dbReference>
<name>H3AQX4_LATCH</name>
<protein>
    <recommendedName>
        <fullName evidence="9">Dickkopf N-terminal cysteine-rich domain-containing protein</fullName>
    </recommendedName>
</protein>
<dbReference type="OMA" id="GPSMCCA"/>
<evidence type="ECO:0000256" key="2">
    <source>
        <dbReference type="ARBA" id="ARBA00010842"/>
    </source>
</evidence>
<sequence>MYRSVELLLFTVFFLCLLPAVHSHIWAWMLSIPYNVPDETALPRSTNPPASFKGPAVVCDHDRGCRRGSFCDKHFGLCVLLRNEGQYCRKDTQCSRGLYCMFGKCHHIVPEGHEGSRCKLDKNCGPSMCCARHHGEMICKKRLTLGESCYIPEGGLAFSINQVCPCEEGLVCKNTEPQREKEFQYWKCQKPST</sequence>
<dbReference type="Pfam" id="PF04706">
    <property type="entry name" value="Dickkopf_N"/>
    <property type="match status" value="1"/>
</dbReference>
<dbReference type="Gene3D" id="2.10.80.10">
    <property type="entry name" value="Lipase, subunit A"/>
    <property type="match status" value="1"/>
</dbReference>
<dbReference type="AlphaFoldDB" id="H3AQX4"/>
<organism evidence="10 11">
    <name type="scientific">Latimeria chalumnae</name>
    <name type="common">Coelacanth</name>
    <dbReference type="NCBI Taxonomy" id="7897"/>
    <lineage>
        <taxon>Eukaryota</taxon>
        <taxon>Metazoa</taxon>
        <taxon>Chordata</taxon>
        <taxon>Craniata</taxon>
        <taxon>Vertebrata</taxon>
        <taxon>Euteleostomi</taxon>
        <taxon>Coelacanthiformes</taxon>
        <taxon>Coelacanthidae</taxon>
        <taxon>Latimeria</taxon>
    </lineage>
</organism>
<dbReference type="PANTHER" id="PTHR12113:SF31">
    <property type="entry name" value="DICKKOPF N-TERMINAL CYSTEINE-RICH DOMAIN-CONTAINING PROTEIN"/>
    <property type="match status" value="1"/>
</dbReference>
<keyword evidence="5" id="KW-0879">Wnt signaling pathway</keyword>
<dbReference type="InterPro" id="IPR006796">
    <property type="entry name" value="Dickkopf_N"/>
</dbReference>
<evidence type="ECO:0000256" key="8">
    <source>
        <dbReference type="SAM" id="SignalP"/>
    </source>
</evidence>
<evidence type="ECO:0000256" key="6">
    <source>
        <dbReference type="ARBA" id="ARBA00022729"/>
    </source>
</evidence>
<feature type="chain" id="PRO_5003579850" description="Dickkopf N-terminal cysteine-rich domain-containing protein" evidence="8">
    <location>
        <begin position="24"/>
        <end position="193"/>
    </location>
</feature>
<dbReference type="GO" id="GO:0016055">
    <property type="term" value="P:Wnt signaling pathway"/>
    <property type="evidence" value="ECO:0007669"/>
    <property type="project" value="UniProtKB-KW"/>
</dbReference>
<evidence type="ECO:0000256" key="5">
    <source>
        <dbReference type="ARBA" id="ARBA00022687"/>
    </source>
</evidence>
<dbReference type="InParanoid" id="H3AQX4"/>
<feature type="signal peptide" evidence="8">
    <location>
        <begin position="1"/>
        <end position="23"/>
    </location>
</feature>
<evidence type="ECO:0000256" key="1">
    <source>
        <dbReference type="ARBA" id="ARBA00004613"/>
    </source>
</evidence>
<evidence type="ECO:0000259" key="9">
    <source>
        <dbReference type="Pfam" id="PF04706"/>
    </source>
</evidence>
<dbReference type="GO" id="GO:0090090">
    <property type="term" value="P:negative regulation of canonical Wnt signaling pathway"/>
    <property type="evidence" value="ECO:0007669"/>
    <property type="project" value="TreeGrafter"/>
</dbReference>
<reference evidence="10" key="2">
    <citation type="submission" date="2025-08" db="UniProtKB">
        <authorList>
            <consortium name="Ensembl"/>
        </authorList>
    </citation>
    <scope>IDENTIFICATION</scope>
</reference>
<comment type="subcellular location">
    <subcellularLocation>
        <location evidence="1">Secreted</location>
    </subcellularLocation>
</comment>
<dbReference type="EMBL" id="AFYH01103180">
    <property type="status" value="NOT_ANNOTATED_CDS"/>
    <property type="molecule type" value="Genomic_DNA"/>
</dbReference>
<proteinExistence type="inferred from homology"/>
<evidence type="ECO:0000256" key="7">
    <source>
        <dbReference type="ARBA" id="ARBA00023157"/>
    </source>
</evidence>
<keyword evidence="6 8" id="KW-0732">Signal</keyword>
<evidence type="ECO:0000313" key="10">
    <source>
        <dbReference type="Ensembl" id="ENSLACP00000012045.2"/>
    </source>
</evidence>
<keyword evidence="3" id="KW-0217">Developmental protein</keyword>
<keyword evidence="4" id="KW-0964">Secreted</keyword>
<accession>H3AQX4</accession>
<dbReference type="GO" id="GO:0039706">
    <property type="term" value="F:co-receptor binding"/>
    <property type="evidence" value="ECO:0007669"/>
    <property type="project" value="TreeGrafter"/>
</dbReference>
<keyword evidence="7" id="KW-1015">Disulfide bond</keyword>
<feature type="domain" description="Dickkopf N-terminal cysteine-rich" evidence="9">
    <location>
        <begin position="59"/>
        <end position="105"/>
    </location>
</feature>
<comment type="similarity">
    <text evidence="2">Belongs to the dickkopf family.</text>
</comment>
<evidence type="ECO:0000256" key="4">
    <source>
        <dbReference type="ARBA" id="ARBA00022525"/>
    </source>
</evidence>
<dbReference type="eggNOG" id="ENOG502RZFU">
    <property type="taxonomic scope" value="Eukaryota"/>
</dbReference>
<dbReference type="GO" id="GO:0005615">
    <property type="term" value="C:extracellular space"/>
    <property type="evidence" value="ECO:0007669"/>
    <property type="project" value="TreeGrafter"/>
</dbReference>
<evidence type="ECO:0000313" key="11">
    <source>
        <dbReference type="Proteomes" id="UP000008672"/>
    </source>
</evidence>
<dbReference type="GeneTree" id="ENSGT00390000000221"/>
<reference evidence="11" key="1">
    <citation type="submission" date="2011-08" db="EMBL/GenBank/DDBJ databases">
        <title>The draft genome of Latimeria chalumnae.</title>
        <authorList>
            <person name="Di Palma F."/>
            <person name="Alfoldi J."/>
            <person name="Johnson J."/>
            <person name="Berlin A."/>
            <person name="Gnerre S."/>
            <person name="Jaffe D."/>
            <person name="MacCallum I."/>
            <person name="Young S."/>
            <person name="Walker B.J."/>
            <person name="Lander E."/>
            <person name="Lindblad-Toh K."/>
        </authorList>
    </citation>
    <scope>NUCLEOTIDE SEQUENCE [LARGE SCALE GENOMIC DNA]</scope>
    <source>
        <strain evidence="11">Wild caught</strain>
    </source>
</reference>
<dbReference type="InterPro" id="IPR039863">
    <property type="entry name" value="DKK1-4"/>
</dbReference>
<dbReference type="Ensembl" id="ENSLACT00000012136.2">
    <property type="protein sequence ID" value="ENSLACP00000012045.2"/>
    <property type="gene ID" value="ENSLACG00000010603.2"/>
</dbReference>
<dbReference type="PANTHER" id="PTHR12113">
    <property type="entry name" value="DICKKOPF3-LIKE 3"/>
    <property type="match status" value="1"/>
</dbReference>
<evidence type="ECO:0000256" key="3">
    <source>
        <dbReference type="ARBA" id="ARBA00022473"/>
    </source>
</evidence>
<dbReference type="Proteomes" id="UP000008672">
    <property type="component" value="Unassembled WGS sequence"/>
</dbReference>
<dbReference type="HOGENOM" id="CLU_1513856_0_0_1"/>